<evidence type="ECO:0000313" key="2">
    <source>
        <dbReference type="EMBL" id="CAH0520270.1"/>
    </source>
</evidence>
<name>A0ABN8D5G8_9STRA</name>
<comment type="caution">
    <text evidence="2">The sequence shown here is derived from an EMBL/GenBank/DDBJ whole genome shotgun (WGS) entry which is preliminary data.</text>
</comment>
<keyword evidence="3" id="KW-1185">Reference proteome</keyword>
<evidence type="ECO:0000256" key="1">
    <source>
        <dbReference type="SAM" id="MobiDB-lite"/>
    </source>
</evidence>
<protein>
    <submittedName>
        <fullName evidence="2">Uncharacterized protein</fullName>
    </submittedName>
</protein>
<dbReference type="Proteomes" id="UP001158986">
    <property type="component" value="Unassembled WGS sequence"/>
</dbReference>
<sequence>MPDPPPESGRDETGDDLGRPALPSAPVATRVSPTSPQHHLSEDLAARPGPRSCPFRQGATAFTPSGAEGVSRGDRLEPWDQFSSGSAGVTSEWPKTPLVTDYNDLHAALEDKMQAHLGEGPLDSWLLSTQAMYTRESDKFAV</sequence>
<gene>
    <name evidence="2" type="ORF">PBS001_LOCUS6761</name>
</gene>
<accession>A0ABN8D5G8</accession>
<dbReference type="EMBL" id="CAKLCB010000345">
    <property type="protein sequence ID" value="CAH0520270.1"/>
    <property type="molecule type" value="Genomic_DNA"/>
</dbReference>
<feature type="region of interest" description="Disordered" evidence="1">
    <location>
        <begin position="1"/>
        <end position="95"/>
    </location>
</feature>
<organism evidence="2 3">
    <name type="scientific">Peronospora belbahrii</name>
    <dbReference type="NCBI Taxonomy" id="622444"/>
    <lineage>
        <taxon>Eukaryota</taxon>
        <taxon>Sar</taxon>
        <taxon>Stramenopiles</taxon>
        <taxon>Oomycota</taxon>
        <taxon>Peronosporomycetes</taxon>
        <taxon>Peronosporales</taxon>
        <taxon>Peronosporaceae</taxon>
        <taxon>Peronospora</taxon>
    </lineage>
</organism>
<feature type="compositionally biased region" description="Basic and acidic residues" evidence="1">
    <location>
        <begin position="8"/>
        <end position="18"/>
    </location>
</feature>
<evidence type="ECO:0000313" key="3">
    <source>
        <dbReference type="Proteomes" id="UP001158986"/>
    </source>
</evidence>
<proteinExistence type="predicted"/>
<reference evidence="2 3" key="1">
    <citation type="submission" date="2021-11" db="EMBL/GenBank/DDBJ databases">
        <authorList>
            <person name="Islam A."/>
            <person name="Islam S."/>
            <person name="Flora M.S."/>
            <person name="Rahman M."/>
            <person name="Ziaur R.M."/>
            <person name="Epstein J.H."/>
            <person name="Hassan M."/>
            <person name="Klassen M."/>
            <person name="Woodard K."/>
            <person name="Webb A."/>
            <person name="Webby R.J."/>
            <person name="El Zowalaty M.E."/>
        </authorList>
    </citation>
    <scope>NUCLEOTIDE SEQUENCE [LARGE SCALE GENOMIC DNA]</scope>
    <source>
        <strain evidence="2">Pbs1</strain>
    </source>
</reference>